<feature type="region of interest" description="Disordered" evidence="1">
    <location>
        <begin position="293"/>
        <end position="327"/>
    </location>
</feature>
<dbReference type="GO" id="GO:0008757">
    <property type="term" value="F:S-adenosylmethionine-dependent methyltransferase activity"/>
    <property type="evidence" value="ECO:0007669"/>
    <property type="project" value="InterPro"/>
</dbReference>
<evidence type="ECO:0000313" key="4">
    <source>
        <dbReference type="Proteomes" id="UP000219482"/>
    </source>
</evidence>
<organism evidence="3 4">
    <name type="scientific">Blastococcus haudaquaticus</name>
    <dbReference type="NCBI Taxonomy" id="1938745"/>
    <lineage>
        <taxon>Bacteria</taxon>
        <taxon>Bacillati</taxon>
        <taxon>Actinomycetota</taxon>
        <taxon>Actinomycetes</taxon>
        <taxon>Geodermatophilales</taxon>
        <taxon>Geodermatophilaceae</taxon>
        <taxon>Blastococcus</taxon>
    </lineage>
</organism>
<dbReference type="InterPro" id="IPR029063">
    <property type="entry name" value="SAM-dependent_MTases_sf"/>
</dbReference>
<dbReference type="EMBL" id="OCNK01000002">
    <property type="protein sequence ID" value="SOD98512.1"/>
    <property type="molecule type" value="Genomic_DNA"/>
</dbReference>
<proteinExistence type="predicted"/>
<feature type="compositionally biased region" description="Low complexity" evidence="1">
    <location>
        <begin position="304"/>
        <end position="318"/>
    </location>
</feature>
<protein>
    <submittedName>
        <fullName evidence="3">Methyltransferase domain-containing protein</fullName>
    </submittedName>
</protein>
<reference evidence="4" key="1">
    <citation type="submission" date="2017-09" db="EMBL/GenBank/DDBJ databases">
        <authorList>
            <person name="Varghese N."/>
            <person name="Submissions S."/>
        </authorList>
    </citation>
    <scope>NUCLEOTIDE SEQUENCE [LARGE SCALE GENOMIC DNA]</scope>
    <source>
        <strain evidence="4">DSM 44270</strain>
    </source>
</reference>
<keyword evidence="4" id="KW-1185">Reference proteome</keyword>
<dbReference type="GO" id="GO:0032259">
    <property type="term" value="P:methylation"/>
    <property type="evidence" value="ECO:0007669"/>
    <property type="project" value="UniProtKB-KW"/>
</dbReference>
<dbReference type="Gene3D" id="3.40.50.150">
    <property type="entry name" value="Vaccinia Virus protein VP39"/>
    <property type="match status" value="1"/>
</dbReference>
<accession>A0A286GSR8</accession>
<dbReference type="AlphaFoldDB" id="A0A286GSR8"/>
<keyword evidence="3" id="KW-0808">Transferase</keyword>
<evidence type="ECO:0000313" key="3">
    <source>
        <dbReference type="EMBL" id="SOD98512.1"/>
    </source>
</evidence>
<keyword evidence="3" id="KW-0489">Methyltransferase</keyword>
<evidence type="ECO:0000259" key="2">
    <source>
        <dbReference type="Pfam" id="PF08241"/>
    </source>
</evidence>
<dbReference type="Pfam" id="PF08241">
    <property type="entry name" value="Methyltransf_11"/>
    <property type="match status" value="1"/>
</dbReference>
<evidence type="ECO:0000256" key="1">
    <source>
        <dbReference type="SAM" id="MobiDB-lite"/>
    </source>
</evidence>
<sequence>MTFAAPLRFRTSSGYRPVTTDPYAPTMSLVRSLRVFHQRRIALPVTDDALVLDVGSGDKPSWRADVLLDRYLGDEYAAQRSGRGRARISRPLFNADAAAMPFADGAFDYTICSNLLEHVEDPAGVLRELMRVSRAGYIEVPEASSAKIVDFPSHIWWCRLDAATEPPTLVFTAKDAPVFDAEIADYLRRSGVQRRVEAVLNSRFEHRVIMLHWSGAVPHRVEGSVPQSLVAHALAQPGHTKDLQAAVIEKATDVLTARTQRRLRRRRLRYDDLVRPEFRTGDGALLERRVYSDERWTPKPGPVSTGRTASRARAAGPPAAGGGAAGS</sequence>
<dbReference type="Proteomes" id="UP000219482">
    <property type="component" value="Unassembled WGS sequence"/>
</dbReference>
<dbReference type="SUPFAM" id="SSF53335">
    <property type="entry name" value="S-adenosyl-L-methionine-dependent methyltransferases"/>
    <property type="match status" value="1"/>
</dbReference>
<name>A0A286GSR8_9ACTN</name>
<feature type="domain" description="Methyltransferase type 11" evidence="2">
    <location>
        <begin position="69"/>
        <end position="136"/>
    </location>
</feature>
<dbReference type="InterPro" id="IPR013216">
    <property type="entry name" value="Methyltransf_11"/>
</dbReference>
<gene>
    <name evidence="3" type="ORF">SAMN06272739_1936</name>
</gene>